<comment type="caution">
    <text evidence="7">The sequence shown here is derived from an EMBL/GenBank/DDBJ whole genome shotgun (WGS) entry which is preliminary data.</text>
</comment>
<evidence type="ECO:0000256" key="5">
    <source>
        <dbReference type="ARBA" id="ARBA00023237"/>
    </source>
</evidence>
<evidence type="ECO:0000313" key="8">
    <source>
        <dbReference type="Proteomes" id="UP000237466"/>
    </source>
</evidence>
<dbReference type="GO" id="GO:0009279">
    <property type="term" value="C:cell outer membrane"/>
    <property type="evidence" value="ECO:0007669"/>
    <property type="project" value="UniProtKB-SubCell"/>
</dbReference>
<dbReference type="InterPro" id="IPR010583">
    <property type="entry name" value="MipA"/>
</dbReference>
<feature type="signal peptide" evidence="6">
    <location>
        <begin position="1"/>
        <end position="23"/>
    </location>
</feature>
<dbReference type="PANTHER" id="PTHR38776:SF1">
    <property type="entry name" value="MLTA-INTERACTING PROTEIN-RELATED"/>
    <property type="match status" value="1"/>
</dbReference>
<organism evidence="7 8">
    <name type="scientific">Vibrio vulnificus</name>
    <dbReference type="NCBI Taxonomy" id="672"/>
    <lineage>
        <taxon>Bacteria</taxon>
        <taxon>Pseudomonadati</taxon>
        <taxon>Pseudomonadota</taxon>
        <taxon>Gammaproteobacteria</taxon>
        <taxon>Vibrionales</taxon>
        <taxon>Vibrionaceae</taxon>
        <taxon>Vibrio</taxon>
    </lineage>
</organism>
<evidence type="ECO:0008006" key="9">
    <source>
        <dbReference type="Google" id="ProtNLM"/>
    </source>
</evidence>
<evidence type="ECO:0000256" key="4">
    <source>
        <dbReference type="ARBA" id="ARBA00023136"/>
    </source>
</evidence>
<keyword evidence="3 6" id="KW-0732">Signal</keyword>
<dbReference type="Pfam" id="PF06629">
    <property type="entry name" value="MipA"/>
    <property type="match status" value="1"/>
</dbReference>
<feature type="chain" id="PRO_5015577267" description="MipA/OmpV family protein" evidence="6">
    <location>
        <begin position="24"/>
        <end position="242"/>
    </location>
</feature>
<dbReference type="PANTHER" id="PTHR38776">
    <property type="entry name" value="MLTA-INTERACTING PROTEIN-RELATED"/>
    <property type="match status" value="1"/>
</dbReference>
<accession>A0A2S3R562</accession>
<dbReference type="RefSeq" id="WP_103200075.1">
    <property type="nucleotide sequence ID" value="NZ_JASMUA010000001.1"/>
</dbReference>
<evidence type="ECO:0000256" key="3">
    <source>
        <dbReference type="ARBA" id="ARBA00022729"/>
    </source>
</evidence>
<keyword evidence="5" id="KW-0998">Cell outer membrane</keyword>
<evidence type="ECO:0000256" key="2">
    <source>
        <dbReference type="ARBA" id="ARBA00005722"/>
    </source>
</evidence>
<dbReference type="Proteomes" id="UP000237466">
    <property type="component" value="Unassembled WGS sequence"/>
</dbReference>
<comment type="similarity">
    <text evidence="2">Belongs to the MipA/OmpV family.</text>
</comment>
<evidence type="ECO:0000256" key="1">
    <source>
        <dbReference type="ARBA" id="ARBA00004442"/>
    </source>
</evidence>
<keyword evidence="4" id="KW-0472">Membrane</keyword>
<reference evidence="7 8" key="1">
    <citation type="journal article" date="2018" name="Front. Microbiol.">
        <title>Phylogeny of Vibrio vulnificus from the Analysis of the Core-Genome: Implications for Intra-Species Taxonomy.</title>
        <authorList>
            <person name="Roig F.J."/>
            <person name="Gonzalez-Candelas F."/>
            <person name="Sanjuan E."/>
            <person name="Fouz B."/>
            <person name="Feil E.J."/>
            <person name="Llorens C."/>
            <person name="Baker-Austin C."/>
            <person name="Oliver J.D."/>
            <person name="Danin-Poleg Y."/>
            <person name="Gibas C.J."/>
            <person name="Kashi Y."/>
            <person name="Gulig P.A."/>
            <person name="Morrison S.S."/>
            <person name="Amaro C."/>
        </authorList>
    </citation>
    <scope>NUCLEOTIDE SEQUENCE [LARGE SCALE GENOMIC DNA]</scope>
    <source>
        <strain evidence="7 8">CECT4608</strain>
    </source>
</reference>
<gene>
    <name evidence="7" type="ORF">CRN52_07490</name>
</gene>
<name>A0A2S3R562_VIBVL</name>
<evidence type="ECO:0000313" key="7">
    <source>
        <dbReference type="EMBL" id="POB48833.1"/>
    </source>
</evidence>
<protein>
    <recommendedName>
        <fullName evidence="9">MipA/OmpV family protein</fullName>
    </recommendedName>
</protein>
<comment type="subcellular location">
    <subcellularLocation>
        <location evidence="1">Cell outer membrane</location>
    </subcellularLocation>
</comment>
<dbReference type="AlphaFoldDB" id="A0A2S3R562"/>
<dbReference type="EMBL" id="PDGH01000058">
    <property type="protein sequence ID" value="POB48833.1"/>
    <property type="molecule type" value="Genomic_DNA"/>
</dbReference>
<sequence length="242" mass="26782">MKNLMRGMRVSIPLLVLSAPVLAQEQYQDYAFVGAGVTYGESAFSTDGAKAGIEPSLFYNGKYGFIDGSLANYSLTPWLGLSGNLRFAEVSDDFDDIPRGIKNRDGNADLGITVGTVGARLTYLQDVTNVHDGYEIQLHLGRAFDTPFDQWVLSPYVEVDYRSKKLSQHLYNVSAQESAASGLAQFDAEETWVYKAGLISLYDITEQWLAIAKVEFEHHDSNSPLIQNDLAWQISLGGAYKF</sequence>
<evidence type="ECO:0000256" key="6">
    <source>
        <dbReference type="SAM" id="SignalP"/>
    </source>
</evidence>
<proteinExistence type="inferred from homology"/>